<proteinExistence type="predicted"/>
<reference evidence="1 2" key="1">
    <citation type="submission" date="2019-03" db="EMBL/GenBank/DDBJ databases">
        <title>Nematode-trapping fungi genome.</title>
        <authorList>
            <person name="Vidal-Diez De Ulzurrun G."/>
        </authorList>
    </citation>
    <scope>NUCLEOTIDE SEQUENCE [LARGE SCALE GENOMIC DNA]</scope>
    <source>
        <strain evidence="1 2">TWF154</strain>
    </source>
</reference>
<gene>
    <name evidence="1" type="ORF">EYR41_012047</name>
</gene>
<dbReference type="Proteomes" id="UP000297595">
    <property type="component" value="Unassembled WGS sequence"/>
</dbReference>
<sequence>MPKMTGPGSLTLPSEGDDKIALGRDFIVSSDTAIILPYSYSRNLITNILLTPGRRRHLKRFATTVSSSSQETNSVASGVAEDGSSKGEELPVVVVRTQPEPLNVVNYAEGFMLVLCPQNREKAIEFVQRFFADFRLGVYKPGDLWITIHLNVLSAWCHNALALAIPFEDLESDDSISPFNFHHPIPPGTVARTSSVPVNLHPTWLQRTMVHHPWVDLIPVPQMRDNILCGLETSLFDEDELCRELAGAENNDGDMQLSFLVWGEAWDIKSWELSAGFFSRWRFLVQGCPEILETTNFWREKRGEPRIEMIEDF</sequence>
<dbReference type="Pfam" id="PF11905">
    <property type="entry name" value="DUF3425"/>
    <property type="match status" value="1"/>
</dbReference>
<organism evidence="1 2">
    <name type="scientific">Orbilia oligospora</name>
    <name type="common">Nematode-trapping fungus</name>
    <name type="synonym">Arthrobotrys oligospora</name>
    <dbReference type="NCBI Taxonomy" id="2813651"/>
    <lineage>
        <taxon>Eukaryota</taxon>
        <taxon>Fungi</taxon>
        <taxon>Dikarya</taxon>
        <taxon>Ascomycota</taxon>
        <taxon>Pezizomycotina</taxon>
        <taxon>Orbiliomycetes</taxon>
        <taxon>Orbiliales</taxon>
        <taxon>Orbiliaceae</taxon>
        <taxon>Orbilia</taxon>
    </lineage>
</organism>
<evidence type="ECO:0000313" key="1">
    <source>
        <dbReference type="EMBL" id="TGJ62869.1"/>
    </source>
</evidence>
<dbReference type="PANTHER" id="PTHR38116:SF1">
    <property type="entry name" value="BZIP DOMAIN-CONTAINING PROTEIN"/>
    <property type="match status" value="1"/>
</dbReference>
<comment type="caution">
    <text evidence="1">The sequence shown here is derived from an EMBL/GenBank/DDBJ whole genome shotgun (WGS) entry which is preliminary data.</text>
</comment>
<accession>A0A8H2DNT3</accession>
<dbReference type="AlphaFoldDB" id="A0A8H2DNT3"/>
<dbReference type="EMBL" id="SOZJ01000009">
    <property type="protein sequence ID" value="TGJ62869.1"/>
    <property type="molecule type" value="Genomic_DNA"/>
</dbReference>
<name>A0A8H2DNT3_ORBOL</name>
<protein>
    <submittedName>
        <fullName evidence="1">Uncharacterized protein</fullName>
    </submittedName>
</protein>
<evidence type="ECO:0000313" key="2">
    <source>
        <dbReference type="Proteomes" id="UP000297595"/>
    </source>
</evidence>
<dbReference type="PANTHER" id="PTHR38116">
    <property type="entry name" value="CHROMOSOME 7, WHOLE GENOME SHOTGUN SEQUENCE"/>
    <property type="match status" value="1"/>
</dbReference>
<dbReference type="InterPro" id="IPR021833">
    <property type="entry name" value="DUF3425"/>
</dbReference>